<dbReference type="GeneID" id="92071723"/>
<name>A0ABR1QNU3_9PEZI</name>
<reference evidence="1 2" key="1">
    <citation type="submission" date="2023-01" db="EMBL/GenBank/DDBJ databases">
        <title>Analysis of 21 Apiospora genomes using comparative genomics revels a genus with tremendous synthesis potential of carbohydrate active enzymes and secondary metabolites.</title>
        <authorList>
            <person name="Sorensen T."/>
        </authorList>
    </citation>
    <scope>NUCLEOTIDE SEQUENCE [LARGE SCALE GENOMIC DNA]</scope>
    <source>
        <strain evidence="1 2">CBS 24483</strain>
    </source>
</reference>
<sequence length="312" mass="35205">MDPLSACQFIDGCGRRHGHWRNSVLSPLRLHPRASEVLPDRLRHVAGNLGDAEESMKVFFKDPELRSIEERLKRTQTTLTLELCAVFKYVVDINVQERQTAAEAPQTAVKFSHNDVLGFSKGMSRLSVAARDVAHQQEILKGLAFESFRYRRHVIVEAHEETYPRALRGKGRQTGSQDRIERWFTAGTHSDIFGVSGKPGSDKWATYLGRSSRALLEYLSDRVEFMHCTVADFLDTGEMVQVLAEQIRAGLDPLLSILDCITSLRETQRNDGNVFLKNLNMAMSDVASVGMRKDGLSTVAHCLLRQHIHTHH</sequence>
<organism evidence="1 2">
    <name type="scientific">Apiospora aurea</name>
    <dbReference type="NCBI Taxonomy" id="335848"/>
    <lineage>
        <taxon>Eukaryota</taxon>
        <taxon>Fungi</taxon>
        <taxon>Dikarya</taxon>
        <taxon>Ascomycota</taxon>
        <taxon>Pezizomycotina</taxon>
        <taxon>Sordariomycetes</taxon>
        <taxon>Xylariomycetidae</taxon>
        <taxon>Amphisphaeriales</taxon>
        <taxon>Apiosporaceae</taxon>
        <taxon>Apiospora</taxon>
    </lineage>
</organism>
<proteinExistence type="predicted"/>
<evidence type="ECO:0000313" key="1">
    <source>
        <dbReference type="EMBL" id="KAK7961614.1"/>
    </source>
</evidence>
<dbReference type="RefSeq" id="XP_066703725.1">
    <property type="nucleotide sequence ID" value="XM_066838661.1"/>
</dbReference>
<gene>
    <name evidence="1" type="ORF">PG986_002439</name>
</gene>
<evidence type="ECO:0000313" key="2">
    <source>
        <dbReference type="Proteomes" id="UP001391051"/>
    </source>
</evidence>
<comment type="caution">
    <text evidence="1">The sequence shown here is derived from an EMBL/GenBank/DDBJ whole genome shotgun (WGS) entry which is preliminary data.</text>
</comment>
<dbReference type="Proteomes" id="UP001391051">
    <property type="component" value="Unassembled WGS sequence"/>
</dbReference>
<protein>
    <submittedName>
        <fullName evidence="1">Uncharacterized protein</fullName>
    </submittedName>
</protein>
<keyword evidence="2" id="KW-1185">Reference proteome</keyword>
<accession>A0ABR1QNU3</accession>
<dbReference type="EMBL" id="JAQQWE010000002">
    <property type="protein sequence ID" value="KAK7961614.1"/>
    <property type="molecule type" value="Genomic_DNA"/>
</dbReference>